<dbReference type="InterPro" id="IPR011095">
    <property type="entry name" value="Dala_Dala_lig_C"/>
</dbReference>
<gene>
    <name evidence="4" type="ORF">ACFSYS_17655</name>
</gene>
<evidence type="ECO:0000313" key="5">
    <source>
        <dbReference type="Proteomes" id="UP001597438"/>
    </source>
</evidence>
<dbReference type="PROSITE" id="PS50975">
    <property type="entry name" value="ATP_GRASP"/>
    <property type="match status" value="1"/>
</dbReference>
<proteinExistence type="predicted"/>
<comment type="caution">
    <text evidence="4">The sequence shown here is derived from an EMBL/GenBank/DDBJ whole genome shotgun (WGS) entry which is preliminary data.</text>
</comment>
<keyword evidence="5" id="KW-1185">Reference proteome</keyword>
<dbReference type="SUPFAM" id="SSF56059">
    <property type="entry name" value="Glutathione synthetase ATP-binding domain-like"/>
    <property type="match status" value="1"/>
</dbReference>
<evidence type="ECO:0000256" key="1">
    <source>
        <dbReference type="ARBA" id="ARBA00022598"/>
    </source>
</evidence>
<dbReference type="PANTHER" id="PTHR21621:SF0">
    <property type="entry name" value="BETA-CITRYLGLUTAMATE SYNTHASE B-RELATED"/>
    <property type="match status" value="1"/>
</dbReference>
<keyword evidence="2" id="KW-0547">Nucleotide-binding</keyword>
<sequence>MNKYIVVNDPEKWQISSEYVEVISSKEYLTSSRFSKLKKVRIFNLCKDYSYQSKGYYVSLLAEARGHTPIPTVKNIVDLGELKLVKIISEDFDDSIQKSLKGIKSKDFILSIYFGQNTAVKYKELSAVFFRQFQIPLLRVFFSRNSEKWVIRNIKAISEAEIPVEHKSSVQLFAEQYFAKKRYDTPREHSYEYDLAILVQPNDPAPPSNPKALKKFIDLAEKMGFYTEIISPKDLSALSAFDALLIRQSTEVTNEAYAFARKAEQEGIAIVDYPEAILKCCNKVFMAEAMENAGIPTPKTVIVHKDNRREVLQITGLPVVLKSPDSTFSFGVKKANSEEEYEKLLSEMLKKSELVIAQEFSPSDYDWRIGILDGKVFYACRYFMAKDHWQIYNWGAKKKDDKDGNADCFPLEKVPKHILKNALKSAKLMGKGLYGIDIKEVEGKALVIEINDNPNIDYGVEDAFYGDKIYQDILDALKNRLENK</sequence>
<dbReference type="EMBL" id="JBHUOJ010000038">
    <property type="protein sequence ID" value="MFD2835120.1"/>
    <property type="molecule type" value="Genomic_DNA"/>
</dbReference>
<dbReference type="Gene3D" id="3.30.1490.20">
    <property type="entry name" value="ATP-grasp fold, A domain"/>
    <property type="match status" value="1"/>
</dbReference>
<evidence type="ECO:0000259" key="3">
    <source>
        <dbReference type="PROSITE" id="PS50975"/>
    </source>
</evidence>
<dbReference type="Gene3D" id="3.30.470.20">
    <property type="entry name" value="ATP-grasp fold, B domain"/>
    <property type="match status" value="1"/>
</dbReference>
<dbReference type="InterPro" id="IPR011761">
    <property type="entry name" value="ATP-grasp"/>
</dbReference>
<protein>
    <submittedName>
        <fullName evidence="4">RimK family protein</fullName>
    </submittedName>
</protein>
<dbReference type="Pfam" id="PF07478">
    <property type="entry name" value="Dala_Dala_lig_C"/>
    <property type="match status" value="1"/>
</dbReference>
<keyword evidence="1" id="KW-0436">Ligase</keyword>
<dbReference type="InterPro" id="IPR025839">
    <property type="entry name" value="RLAN_dom"/>
</dbReference>
<accession>A0ABW5XA99</accession>
<evidence type="ECO:0000313" key="4">
    <source>
        <dbReference type="EMBL" id="MFD2835120.1"/>
    </source>
</evidence>
<feature type="domain" description="ATP-grasp" evidence="3">
    <location>
        <begin position="287"/>
        <end position="478"/>
    </location>
</feature>
<keyword evidence="2" id="KW-0067">ATP-binding</keyword>
<dbReference type="Pfam" id="PF14401">
    <property type="entry name" value="RLAN"/>
    <property type="match status" value="1"/>
</dbReference>
<dbReference type="PANTHER" id="PTHR21621">
    <property type="entry name" value="RIBOSOMAL PROTEIN S6 MODIFICATION PROTEIN"/>
    <property type="match status" value="1"/>
</dbReference>
<dbReference type="RefSeq" id="WP_251742302.1">
    <property type="nucleotide sequence ID" value="NZ_JBHUOJ010000038.1"/>
</dbReference>
<evidence type="ECO:0000256" key="2">
    <source>
        <dbReference type="PROSITE-ProRule" id="PRU00409"/>
    </source>
</evidence>
<name>A0ABW5XA99_9FLAO</name>
<reference evidence="5" key="1">
    <citation type="journal article" date="2019" name="Int. J. Syst. Evol. Microbiol.">
        <title>The Global Catalogue of Microorganisms (GCM) 10K type strain sequencing project: providing services to taxonomists for standard genome sequencing and annotation.</title>
        <authorList>
            <consortium name="The Broad Institute Genomics Platform"/>
            <consortium name="The Broad Institute Genome Sequencing Center for Infectious Disease"/>
            <person name="Wu L."/>
            <person name="Ma J."/>
        </authorList>
    </citation>
    <scope>NUCLEOTIDE SEQUENCE [LARGE SCALE GENOMIC DNA]</scope>
    <source>
        <strain evidence="5">KCTC 52925</strain>
    </source>
</reference>
<dbReference type="Gene3D" id="3.40.50.20">
    <property type="match status" value="1"/>
</dbReference>
<dbReference type="InterPro" id="IPR013815">
    <property type="entry name" value="ATP_grasp_subdomain_1"/>
</dbReference>
<dbReference type="Proteomes" id="UP001597438">
    <property type="component" value="Unassembled WGS sequence"/>
</dbReference>
<organism evidence="4 5">
    <name type="scientific">Christiangramia antarctica</name>
    <dbReference type="NCBI Taxonomy" id="2058158"/>
    <lineage>
        <taxon>Bacteria</taxon>
        <taxon>Pseudomonadati</taxon>
        <taxon>Bacteroidota</taxon>
        <taxon>Flavobacteriia</taxon>
        <taxon>Flavobacteriales</taxon>
        <taxon>Flavobacteriaceae</taxon>
        <taxon>Christiangramia</taxon>
    </lineage>
</organism>